<evidence type="ECO:0000313" key="1">
    <source>
        <dbReference type="EMBL" id="CAH9147482.1"/>
    </source>
</evidence>
<reference evidence="1" key="1">
    <citation type="submission" date="2022-07" db="EMBL/GenBank/DDBJ databases">
        <authorList>
            <person name="Macas J."/>
            <person name="Novak P."/>
            <person name="Neumann P."/>
        </authorList>
    </citation>
    <scope>NUCLEOTIDE SEQUENCE</scope>
</reference>
<organism evidence="1 2">
    <name type="scientific">Cuscuta epithymum</name>
    <dbReference type="NCBI Taxonomy" id="186058"/>
    <lineage>
        <taxon>Eukaryota</taxon>
        <taxon>Viridiplantae</taxon>
        <taxon>Streptophyta</taxon>
        <taxon>Embryophyta</taxon>
        <taxon>Tracheophyta</taxon>
        <taxon>Spermatophyta</taxon>
        <taxon>Magnoliopsida</taxon>
        <taxon>eudicotyledons</taxon>
        <taxon>Gunneridae</taxon>
        <taxon>Pentapetalae</taxon>
        <taxon>asterids</taxon>
        <taxon>lamiids</taxon>
        <taxon>Solanales</taxon>
        <taxon>Convolvulaceae</taxon>
        <taxon>Cuscuteae</taxon>
        <taxon>Cuscuta</taxon>
        <taxon>Cuscuta subgen. Cuscuta</taxon>
    </lineage>
</organism>
<protein>
    <submittedName>
        <fullName evidence="1">Uncharacterized protein</fullName>
    </submittedName>
</protein>
<gene>
    <name evidence="1" type="ORF">CEPIT_LOCUS43782</name>
</gene>
<evidence type="ECO:0000313" key="2">
    <source>
        <dbReference type="Proteomes" id="UP001152523"/>
    </source>
</evidence>
<dbReference type="AlphaFoldDB" id="A0AAV0GIT7"/>
<sequence length="106" mass="11598">MMRFGHLAELPFESQHALKTFIELTLPNLCGFLLPFGRLVETPCGQIRPFVLMGSSSGKDPLPYWTVDLLEGRSGDALHRSAIALKAVRVIAAQDCSCSLPVNLSK</sequence>
<proteinExistence type="predicted"/>
<name>A0AAV0GIT7_9ASTE</name>
<dbReference type="Proteomes" id="UP001152523">
    <property type="component" value="Unassembled WGS sequence"/>
</dbReference>
<comment type="caution">
    <text evidence="1">The sequence shown here is derived from an EMBL/GenBank/DDBJ whole genome shotgun (WGS) entry which is preliminary data.</text>
</comment>
<accession>A0AAV0GIT7</accession>
<keyword evidence="2" id="KW-1185">Reference proteome</keyword>
<dbReference type="EMBL" id="CAMAPF010001132">
    <property type="protein sequence ID" value="CAH9147482.1"/>
    <property type="molecule type" value="Genomic_DNA"/>
</dbReference>